<evidence type="ECO:0000313" key="7">
    <source>
        <dbReference type="EMBL" id="MDN3568844.1"/>
    </source>
</evidence>
<comment type="similarity">
    <text evidence="1 4">Belongs to the D-isomer specific 2-hydroxyacid dehydrogenase family.</text>
</comment>
<dbReference type="InterPro" id="IPR036291">
    <property type="entry name" value="NAD(P)-bd_dom_sf"/>
</dbReference>
<dbReference type="RefSeq" id="WP_290320965.1">
    <property type="nucleotide sequence ID" value="NZ_JAUFPN010000308.1"/>
</dbReference>
<dbReference type="InterPro" id="IPR006140">
    <property type="entry name" value="D-isomer_DH_NAD-bd"/>
</dbReference>
<evidence type="ECO:0000256" key="2">
    <source>
        <dbReference type="ARBA" id="ARBA00023002"/>
    </source>
</evidence>
<evidence type="ECO:0000256" key="4">
    <source>
        <dbReference type="RuleBase" id="RU003719"/>
    </source>
</evidence>
<dbReference type="InterPro" id="IPR029753">
    <property type="entry name" value="D-isomer_DH_CS"/>
</dbReference>
<reference evidence="8" key="1">
    <citation type="journal article" date="2019" name="Int. J. Syst. Evol. Microbiol.">
        <title>The Global Catalogue of Microorganisms (GCM) 10K type strain sequencing project: providing services to taxonomists for standard genome sequencing and annotation.</title>
        <authorList>
            <consortium name="The Broad Institute Genomics Platform"/>
            <consortium name="The Broad Institute Genome Sequencing Center for Infectious Disease"/>
            <person name="Wu L."/>
            <person name="Ma J."/>
        </authorList>
    </citation>
    <scope>NUCLEOTIDE SEQUENCE [LARGE SCALE GENOMIC DNA]</scope>
    <source>
        <strain evidence="8">CECT 7131</strain>
    </source>
</reference>
<evidence type="ECO:0000313" key="8">
    <source>
        <dbReference type="Proteomes" id="UP001529369"/>
    </source>
</evidence>
<evidence type="ECO:0000259" key="5">
    <source>
        <dbReference type="Pfam" id="PF00389"/>
    </source>
</evidence>
<evidence type="ECO:0000256" key="1">
    <source>
        <dbReference type="ARBA" id="ARBA00005854"/>
    </source>
</evidence>
<dbReference type="SUPFAM" id="SSF52283">
    <property type="entry name" value="Formate/glycerate dehydrogenase catalytic domain-like"/>
    <property type="match status" value="1"/>
</dbReference>
<dbReference type="Proteomes" id="UP001529369">
    <property type="component" value="Unassembled WGS sequence"/>
</dbReference>
<dbReference type="Gene3D" id="3.40.50.720">
    <property type="entry name" value="NAD(P)-binding Rossmann-like Domain"/>
    <property type="match status" value="2"/>
</dbReference>
<keyword evidence="3" id="KW-0520">NAD</keyword>
<dbReference type="InterPro" id="IPR050418">
    <property type="entry name" value="D-iso_2-hydroxyacid_DH_PdxB"/>
</dbReference>
<evidence type="ECO:0000256" key="3">
    <source>
        <dbReference type="ARBA" id="ARBA00023027"/>
    </source>
</evidence>
<dbReference type="Pfam" id="PF02826">
    <property type="entry name" value="2-Hacid_dh_C"/>
    <property type="match status" value="1"/>
</dbReference>
<keyword evidence="8" id="KW-1185">Reference proteome</keyword>
<dbReference type="EMBL" id="JAUFPN010000308">
    <property type="protein sequence ID" value="MDN3568844.1"/>
    <property type="molecule type" value="Genomic_DNA"/>
</dbReference>
<dbReference type="InterPro" id="IPR006139">
    <property type="entry name" value="D-isomer_2_OHA_DH_cat_dom"/>
</dbReference>
<comment type="caution">
    <text evidence="7">The sequence shown here is derived from an EMBL/GenBank/DDBJ whole genome shotgun (WGS) entry which is preliminary data.</text>
</comment>
<dbReference type="InterPro" id="IPR043322">
    <property type="entry name" value="CtBP"/>
</dbReference>
<evidence type="ECO:0000259" key="6">
    <source>
        <dbReference type="Pfam" id="PF02826"/>
    </source>
</evidence>
<dbReference type="PROSITE" id="PS00670">
    <property type="entry name" value="D_2_HYDROXYACID_DH_2"/>
    <property type="match status" value="1"/>
</dbReference>
<dbReference type="CDD" id="cd05299">
    <property type="entry name" value="CtBP_dh"/>
    <property type="match status" value="1"/>
</dbReference>
<feature type="domain" description="D-isomer specific 2-hydroxyacid dehydrogenase NAD-binding" evidence="6">
    <location>
        <begin position="128"/>
        <end position="315"/>
    </location>
</feature>
<proteinExistence type="inferred from homology"/>
<name>A0ABT8AHJ5_9PROT</name>
<gene>
    <name evidence="7" type="ORF">QWZ14_31080</name>
</gene>
<sequence length="351" mass="38530">MGDRILRPEQPGGSDVVLTVLEPEGLYPDTGPEQEILGPGVRMLQGHAKTSLAELPDALCAEVDGLMTLRMWVPAEQIARFPKLKVIVRMGVGYDRVDRAAAAARGITVCNLPDYGTQEVAEFAVLLAVSLRRGLILYHDTQRGPSPAPWAVMPSTIVRRQEVQTFGILGLGRIGVAAALRAKAFGYKVVFYDPNQPNGWDRAVGIGRARSTDELLAQSDVLSIHCPLTRATRGLIGERELRLLPKGAVVINTARGPILDIDALERCLRDDHLAGAGLDVIPEEPPVEPIPGLLRAYRDQEDWLRGRVVITPHIAFHSPEAWRDIRIKSIETMRDVLVEGRRTNVIPPESD</sequence>
<dbReference type="SUPFAM" id="SSF51735">
    <property type="entry name" value="NAD(P)-binding Rossmann-fold domains"/>
    <property type="match status" value="1"/>
</dbReference>
<organism evidence="7 8">
    <name type="scientific">Paeniroseomonas aquatica</name>
    <dbReference type="NCBI Taxonomy" id="373043"/>
    <lineage>
        <taxon>Bacteria</taxon>
        <taxon>Pseudomonadati</taxon>
        <taxon>Pseudomonadota</taxon>
        <taxon>Alphaproteobacteria</taxon>
        <taxon>Acetobacterales</taxon>
        <taxon>Acetobacteraceae</taxon>
        <taxon>Paeniroseomonas</taxon>
    </lineage>
</organism>
<feature type="domain" description="D-isomer specific 2-hydroxyacid dehydrogenase catalytic" evidence="5">
    <location>
        <begin position="58"/>
        <end position="346"/>
    </location>
</feature>
<dbReference type="PROSITE" id="PS00671">
    <property type="entry name" value="D_2_HYDROXYACID_DH_3"/>
    <property type="match status" value="1"/>
</dbReference>
<protein>
    <submittedName>
        <fullName evidence="7">C-terminal binding protein</fullName>
    </submittedName>
</protein>
<dbReference type="PANTHER" id="PTHR43761:SF1">
    <property type="entry name" value="D-ISOMER SPECIFIC 2-HYDROXYACID DEHYDROGENASE CATALYTIC DOMAIN-CONTAINING PROTEIN-RELATED"/>
    <property type="match status" value="1"/>
</dbReference>
<dbReference type="PANTHER" id="PTHR43761">
    <property type="entry name" value="D-ISOMER SPECIFIC 2-HYDROXYACID DEHYDROGENASE FAMILY PROTEIN (AFU_ORTHOLOGUE AFUA_1G13630)"/>
    <property type="match status" value="1"/>
</dbReference>
<accession>A0ABT8AHJ5</accession>
<dbReference type="Pfam" id="PF00389">
    <property type="entry name" value="2-Hacid_dh"/>
    <property type="match status" value="1"/>
</dbReference>
<keyword evidence="2 4" id="KW-0560">Oxidoreductase</keyword>